<evidence type="ECO:0000313" key="5">
    <source>
        <dbReference type="Proteomes" id="UP001377337"/>
    </source>
</evidence>
<gene>
    <name evidence="4" type="ORF">WCV65_09010</name>
</gene>
<accession>A0ABZ2NL88</accession>
<evidence type="ECO:0000313" key="4">
    <source>
        <dbReference type="EMBL" id="WXB98598.1"/>
    </source>
</evidence>
<evidence type="ECO:0000256" key="2">
    <source>
        <dbReference type="ARBA" id="ARBA00023002"/>
    </source>
</evidence>
<evidence type="ECO:0000256" key="1">
    <source>
        <dbReference type="ARBA" id="ARBA00006484"/>
    </source>
</evidence>
<dbReference type="PANTHER" id="PTHR42901">
    <property type="entry name" value="ALCOHOL DEHYDROGENASE"/>
    <property type="match status" value="1"/>
</dbReference>
<dbReference type="PRINTS" id="PR00081">
    <property type="entry name" value="GDHRDH"/>
</dbReference>
<dbReference type="Gene3D" id="3.40.50.720">
    <property type="entry name" value="NAD(P)-binding Rossmann-like Domain"/>
    <property type="match status" value="1"/>
</dbReference>
<dbReference type="InterPro" id="IPR002347">
    <property type="entry name" value="SDR_fam"/>
</dbReference>
<reference evidence="4 5" key="1">
    <citation type="submission" date="2024-02" db="EMBL/GenBank/DDBJ databases">
        <title>Seven novel Bacillus-like species.</title>
        <authorList>
            <person name="Liu G."/>
        </authorList>
    </citation>
    <scope>NUCLEOTIDE SEQUENCE [LARGE SCALE GENOMIC DNA]</scope>
    <source>
        <strain evidence="4 5">FJAT-52054</strain>
    </source>
</reference>
<protein>
    <submittedName>
        <fullName evidence="4">SDR family oxidoreductase</fullName>
        <ecNumber evidence="4">1.-.-.-</ecNumber>
    </submittedName>
</protein>
<dbReference type="GO" id="GO:0016491">
    <property type="term" value="F:oxidoreductase activity"/>
    <property type="evidence" value="ECO:0007669"/>
    <property type="project" value="UniProtKB-KW"/>
</dbReference>
<evidence type="ECO:0000256" key="3">
    <source>
        <dbReference type="RuleBase" id="RU000363"/>
    </source>
</evidence>
<keyword evidence="2 4" id="KW-0560">Oxidoreductase</keyword>
<sequence length="240" mass="26324">MKKTVMITGGSKGLGRALALTFAKKGARIAVCARGKHELNLLEREIIEFGGEVLAVQADISIAEEADRFVSLAEEAYGYIDVLINNASIFGPGPLQLADYTENAFKEVLEVNILNPFLMTKRVLSGMLIRQQGSIINLTSEAGKTGFAEWGAYGISKFAVEGMTQTWADELKDTGVRMNMVDPGEMDTEMHRTAVPDCDYDLANPLDHLDIFLYLASNQSALINGQRFEAQSFSYKEGRA</sequence>
<keyword evidence="5" id="KW-1185">Reference proteome</keyword>
<dbReference type="InterPro" id="IPR020904">
    <property type="entry name" value="Sc_DH/Rdtase_CS"/>
</dbReference>
<dbReference type="PROSITE" id="PS00061">
    <property type="entry name" value="ADH_SHORT"/>
    <property type="match status" value="1"/>
</dbReference>
<comment type="similarity">
    <text evidence="1 3">Belongs to the short-chain dehydrogenases/reductases (SDR) family.</text>
</comment>
<dbReference type="RefSeq" id="WP_338781714.1">
    <property type="nucleotide sequence ID" value="NZ_CP147407.1"/>
</dbReference>
<proteinExistence type="inferred from homology"/>
<dbReference type="EMBL" id="CP147407">
    <property type="protein sequence ID" value="WXB98598.1"/>
    <property type="molecule type" value="Genomic_DNA"/>
</dbReference>
<dbReference type="SUPFAM" id="SSF51735">
    <property type="entry name" value="NAD(P)-binding Rossmann-fold domains"/>
    <property type="match status" value="1"/>
</dbReference>
<dbReference type="InterPro" id="IPR036291">
    <property type="entry name" value="NAD(P)-bd_dom_sf"/>
</dbReference>
<organism evidence="4 5">
    <name type="scientific">Metabacillus sediminis</name>
    <dbReference type="NCBI Taxonomy" id="3117746"/>
    <lineage>
        <taxon>Bacteria</taxon>
        <taxon>Bacillati</taxon>
        <taxon>Bacillota</taxon>
        <taxon>Bacilli</taxon>
        <taxon>Bacillales</taxon>
        <taxon>Bacillaceae</taxon>
        <taxon>Metabacillus</taxon>
    </lineage>
</organism>
<dbReference type="EC" id="1.-.-.-" evidence="4"/>
<dbReference type="PRINTS" id="PR00080">
    <property type="entry name" value="SDRFAMILY"/>
</dbReference>
<name>A0ABZ2NL88_9BACI</name>
<dbReference type="Pfam" id="PF00106">
    <property type="entry name" value="adh_short"/>
    <property type="match status" value="1"/>
</dbReference>
<dbReference type="Proteomes" id="UP001377337">
    <property type="component" value="Chromosome"/>
</dbReference>
<dbReference type="CDD" id="cd05233">
    <property type="entry name" value="SDR_c"/>
    <property type="match status" value="1"/>
</dbReference>
<dbReference type="PANTHER" id="PTHR42901:SF1">
    <property type="entry name" value="ALCOHOL DEHYDROGENASE"/>
    <property type="match status" value="1"/>
</dbReference>